<proteinExistence type="predicted"/>
<dbReference type="RefSeq" id="WP_265383663.1">
    <property type="nucleotide sequence ID" value="NZ_CP110615.1"/>
</dbReference>
<accession>A0ABY6P1N5</accession>
<dbReference type="InterPro" id="IPR051910">
    <property type="entry name" value="ComF/GntX_DNA_util-trans"/>
</dbReference>
<dbReference type="InterPro" id="IPR029057">
    <property type="entry name" value="PRTase-like"/>
</dbReference>
<name>A0ABY6P1N5_9NOCA</name>
<dbReference type="Proteomes" id="UP001164965">
    <property type="component" value="Chromosome"/>
</dbReference>
<evidence type="ECO:0000313" key="2">
    <source>
        <dbReference type="Proteomes" id="UP001164965"/>
    </source>
</evidence>
<reference evidence="1" key="1">
    <citation type="submission" date="2022-10" db="EMBL/GenBank/DDBJ databases">
        <title>Rhodococcus sp.75.</title>
        <authorList>
            <person name="Sun M."/>
        </authorList>
    </citation>
    <scope>NUCLEOTIDE SEQUENCE</scope>
    <source>
        <strain evidence="1">75</strain>
    </source>
</reference>
<dbReference type="PANTHER" id="PTHR47505">
    <property type="entry name" value="DNA UTILIZATION PROTEIN YHGH"/>
    <property type="match status" value="1"/>
</dbReference>
<dbReference type="PANTHER" id="PTHR47505:SF1">
    <property type="entry name" value="DNA UTILIZATION PROTEIN YHGH"/>
    <property type="match status" value="1"/>
</dbReference>
<dbReference type="SUPFAM" id="SSF53271">
    <property type="entry name" value="PRTase-like"/>
    <property type="match status" value="1"/>
</dbReference>
<evidence type="ECO:0000313" key="1">
    <source>
        <dbReference type="EMBL" id="UZJ25559.1"/>
    </source>
</evidence>
<gene>
    <name evidence="1" type="ORF">RHODO2019_03580</name>
</gene>
<dbReference type="EMBL" id="CP110615">
    <property type="protein sequence ID" value="UZJ25559.1"/>
    <property type="molecule type" value="Genomic_DNA"/>
</dbReference>
<sequence>MRTLIDLVLPTECGGCRAPGFSWCPECALALTTAEPVQLHPRVVGVPPAWAAGRYAGPWRGAVIAVKERGRRDLVGPLGAALARAVLHLRDWGELDPPELAPLALVVAPSRGAAARRRGGDPVAGVARAAAQELGPGRVSVLPCLRTARSARDSVGLSAWERTENLRGRVRVRGTVPAPGSSVVLVDDVLTTGATAAAGTAALAARGVRVHAVVVLAGVQ</sequence>
<protein>
    <submittedName>
        <fullName evidence="1">ComF family protein</fullName>
    </submittedName>
</protein>
<keyword evidence="2" id="KW-1185">Reference proteome</keyword>
<organism evidence="1 2">
    <name type="scientific">Rhodococcus antarcticus</name>
    <dbReference type="NCBI Taxonomy" id="2987751"/>
    <lineage>
        <taxon>Bacteria</taxon>
        <taxon>Bacillati</taxon>
        <taxon>Actinomycetota</taxon>
        <taxon>Actinomycetes</taxon>
        <taxon>Mycobacteriales</taxon>
        <taxon>Nocardiaceae</taxon>
        <taxon>Rhodococcus</taxon>
    </lineage>
</organism>
<dbReference type="Gene3D" id="3.40.50.2020">
    <property type="match status" value="1"/>
</dbReference>